<name>A0A2P2P562_RHIMU</name>
<evidence type="ECO:0000313" key="2">
    <source>
        <dbReference type="EMBL" id="MBX49882.1"/>
    </source>
</evidence>
<organism evidence="2">
    <name type="scientific">Rhizophora mucronata</name>
    <name type="common">Asiatic mangrove</name>
    <dbReference type="NCBI Taxonomy" id="61149"/>
    <lineage>
        <taxon>Eukaryota</taxon>
        <taxon>Viridiplantae</taxon>
        <taxon>Streptophyta</taxon>
        <taxon>Embryophyta</taxon>
        <taxon>Tracheophyta</taxon>
        <taxon>Spermatophyta</taxon>
        <taxon>Magnoliopsida</taxon>
        <taxon>eudicotyledons</taxon>
        <taxon>Gunneridae</taxon>
        <taxon>Pentapetalae</taxon>
        <taxon>rosids</taxon>
        <taxon>fabids</taxon>
        <taxon>Malpighiales</taxon>
        <taxon>Rhizophoraceae</taxon>
        <taxon>Rhizophora</taxon>
    </lineage>
</organism>
<proteinExistence type="predicted"/>
<protein>
    <submittedName>
        <fullName evidence="2">Uncharacterized protein</fullName>
    </submittedName>
</protein>
<reference evidence="2" key="1">
    <citation type="submission" date="2018-02" db="EMBL/GenBank/DDBJ databases">
        <title>Rhizophora mucronata_Transcriptome.</title>
        <authorList>
            <person name="Meera S.P."/>
            <person name="Sreeshan A."/>
            <person name="Augustine A."/>
        </authorList>
    </citation>
    <scope>NUCLEOTIDE SEQUENCE</scope>
    <source>
        <tissue evidence="2">Leaf</tissue>
    </source>
</reference>
<evidence type="ECO:0000256" key="1">
    <source>
        <dbReference type="SAM" id="MobiDB-lite"/>
    </source>
</evidence>
<sequence>MARRVRGQLSSVTGRPQGRNVM</sequence>
<feature type="region of interest" description="Disordered" evidence="1">
    <location>
        <begin position="1"/>
        <end position="22"/>
    </location>
</feature>
<dbReference type="EMBL" id="GGEC01069398">
    <property type="protein sequence ID" value="MBX49882.1"/>
    <property type="molecule type" value="Transcribed_RNA"/>
</dbReference>
<dbReference type="AlphaFoldDB" id="A0A2P2P562"/>
<accession>A0A2P2P562</accession>